<sequence length="405" mass="44003">MISLSSGEPLICLFAPPIRPPVPLGGPWQLCLFGDAINSIVDKYQEACKQAPAFQCPYWGETGCSGFDSVRLCSVPSGDQPANPAGVVGRSGLQRVHSSVCSALRLSGAGELATPTEDAELAAQTTPEVSLERLVPLVDYLAAWKLHYSEPLIWMWCGIRPPPYSGGSGPRVQIFFFINIIGGCLKSKKKVKNKTGPNPGPHLNYDVKTGPKPKRHKNIGACRAWAKMHGSTRGSPPRGNSFHMIKVTRRYLLAVIYYINHQGGLHSCPLYKLAHQILVLFQDKLLLLRALHVPGHLNMGADILSRQGPSGRCECLARLRWTSLRLRTHLVLSDSSSSPGAEASSVRLSSDHSAPGTSEESRGPSIPSCPILAGRNMVLRPDFPPRQLFMRDSRQEGSSFSAVSS</sequence>
<dbReference type="GO" id="GO:0016301">
    <property type="term" value="F:kinase activity"/>
    <property type="evidence" value="ECO:0007669"/>
    <property type="project" value="UniProtKB-KW"/>
</dbReference>
<gene>
    <name evidence="2" type="ORF">H4Q32_011439</name>
</gene>
<protein>
    <submittedName>
        <fullName evidence="2">Microtubule-associated serine/threonine-protein kinase 4</fullName>
    </submittedName>
</protein>
<keyword evidence="2" id="KW-0418">Kinase</keyword>
<name>A0ABQ8LVM8_LABRO</name>
<evidence type="ECO:0000256" key="1">
    <source>
        <dbReference type="SAM" id="MobiDB-lite"/>
    </source>
</evidence>
<dbReference type="Proteomes" id="UP000830375">
    <property type="component" value="Unassembled WGS sequence"/>
</dbReference>
<organism evidence="2 3">
    <name type="scientific">Labeo rohita</name>
    <name type="common">Indian major carp</name>
    <name type="synonym">Cyprinus rohita</name>
    <dbReference type="NCBI Taxonomy" id="84645"/>
    <lineage>
        <taxon>Eukaryota</taxon>
        <taxon>Metazoa</taxon>
        <taxon>Chordata</taxon>
        <taxon>Craniata</taxon>
        <taxon>Vertebrata</taxon>
        <taxon>Euteleostomi</taxon>
        <taxon>Actinopterygii</taxon>
        <taxon>Neopterygii</taxon>
        <taxon>Teleostei</taxon>
        <taxon>Ostariophysi</taxon>
        <taxon>Cypriniformes</taxon>
        <taxon>Cyprinidae</taxon>
        <taxon>Labeoninae</taxon>
        <taxon>Labeonini</taxon>
        <taxon>Labeo</taxon>
    </lineage>
</organism>
<evidence type="ECO:0000313" key="3">
    <source>
        <dbReference type="Proteomes" id="UP000830375"/>
    </source>
</evidence>
<evidence type="ECO:0000313" key="2">
    <source>
        <dbReference type="EMBL" id="KAI2654664.1"/>
    </source>
</evidence>
<feature type="region of interest" description="Disordered" evidence="1">
    <location>
        <begin position="191"/>
        <end position="214"/>
    </location>
</feature>
<reference evidence="2 3" key="1">
    <citation type="submission" date="2022-01" db="EMBL/GenBank/DDBJ databases">
        <title>A high-quality chromosome-level genome assembly of rohu carp, Labeo rohita.</title>
        <authorList>
            <person name="Arick M.A. II"/>
            <person name="Hsu C.-Y."/>
            <person name="Magbanua Z."/>
            <person name="Pechanova O."/>
            <person name="Grover C."/>
            <person name="Miller E."/>
            <person name="Thrash A."/>
            <person name="Ezzel L."/>
            <person name="Alam S."/>
            <person name="Benzie J."/>
            <person name="Hamilton M."/>
            <person name="Karsi A."/>
            <person name="Lawrence M.L."/>
            <person name="Peterson D.G."/>
        </authorList>
    </citation>
    <scope>NUCLEOTIDE SEQUENCE [LARGE SCALE GENOMIC DNA]</scope>
    <source>
        <strain evidence="3">BAU-BD-2019</strain>
        <tissue evidence="2">Blood</tissue>
    </source>
</reference>
<feature type="compositionally biased region" description="Low complexity" evidence="1">
    <location>
        <begin position="334"/>
        <end position="345"/>
    </location>
</feature>
<dbReference type="EMBL" id="JACTAM010000017">
    <property type="protein sequence ID" value="KAI2654664.1"/>
    <property type="molecule type" value="Genomic_DNA"/>
</dbReference>
<feature type="compositionally biased region" description="Polar residues" evidence="1">
    <location>
        <begin position="396"/>
        <end position="405"/>
    </location>
</feature>
<keyword evidence="2" id="KW-0808">Transferase</keyword>
<keyword evidence="3" id="KW-1185">Reference proteome</keyword>
<feature type="compositionally biased region" description="Polar residues" evidence="1">
    <location>
        <begin position="346"/>
        <end position="358"/>
    </location>
</feature>
<comment type="caution">
    <text evidence="2">The sequence shown here is derived from an EMBL/GenBank/DDBJ whole genome shotgun (WGS) entry which is preliminary data.</text>
</comment>
<dbReference type="CDD" id="cd09275">
    <property type="entry name" value="RNase_HI_RT_DIRS1"/>
    <property type="match status" value="1"/>
</dbReference>
<proteinExistence type="predicted"/>
<accession>A0ABQ8LVM8</accession>
<feature type="region of interest" description="Disordered" evidence="1">
    <location>
        <begin position="334"/>
        <end position="405"/>
    </location>
</feature>